<dbReference type="EMBL" id="CP033459">
    <property type="protein sequence ID" value="QFQ13725.1"/>
    <property type="molecule type" value="Genomic_DNA"/>
</dbReference>
<dbReference type="PANTHER" id="PTHR48098:SF1">
    <property type="entry name" value="DIACYLGLYCEROL ACYLTRANSFERASE_MYCOLYLTRANSFERASE AG85A"/>
    <property type="match status" value="1"/>
</dbReference>
<dbReference type="Pfam" id="PF00756">
    <property type="entry name" value="Esterase"/>
    <property type="match status" value="1"/>
</dbReference>
<dbReference type="InterPro" id="IPR000801">
    <property type="entry name" value="Esterase-like"/>
</dbReference>
<dbReference type="InterPro" id="IPR050583">
    <property type="entry name" value="Mycobacterial_A85_antigen"/>
</dbReference>
<dbReference type="InterPro" id="IPR029058">
    <property type="entry name" value="AB_hydrolase_fold"/>
</dbReference>
<dbReference type="KEGG" id="alq:C7Y71_005230"/>
<dbReference type="AlphaFoldDB" id="A0A5P8E9K7"/>
<sequence>MKRDIACVVILPDNYNTANKYPTVYLLHGYGDDETGWITRQPRLTQLSTQLQMIIVCPNGERSWYFDSPINPKMRFETFISNELVNYIDNHYSTFREPSKRAITGLSMGGHGAMWNAIRHQDVFGWCGTMSGGVDIRPFPTRWEISKALGNYNTNKQTWENHTVINQVDKIRPGLGIIIDCGTEDFFFKVNQNLHQALTQRKIPHNYSTRPGNHSWNYWNVSIIYHLNFFSKGFGNLKVQKSAKAA</sequence>
<protein>
    <submittedName>
        <fullName evidence="1">Esterase family protein</fullName>
    </submittedName>
</protein>
<dbReference type="SUPFAM" id="SSF53474">
    <property type="entry name" value="alpha/beta-Hydrolases"/>
    <property type="match status" value="1"/>
</dbReference>
<dbReference type="OrthoDB" id="9803578at2"/>
<keyword evidence="2" id="KW-1185">Reference proteome</keyword>
<dbReference type="Gene3D" id="3.40.50.1820">
    <property type="entry name" value="alpha/beta hydrolase"/>
    <property type="match status" value="1"/>
</dbReference>
<accession>A0A5P8E9K7</accession>
<name>A0A5P8E9K7_9BACT</name>
<evidence type="ECO:0000313" key="2">
    <source>
        <dbReference type="Proteomes" id="UP000249375"/>
    </source>
</evidence>
<dbReference type="PANTHER" id="PTHR48098">
    <property type="entry name" value="ENTEROCHELIN ESTERASE-RELATED"/>
    <property type="match status" value="1"/>
</dbReference>
<gene>
    <name evidence="1" type="ORF">C7Y71_005230</name>
</gene>
<dbReference type="GO" id="GO:0016747">
    <property type="term" value="F:acyltransferase activity, transferring groups other than amino-acyl groups"/>
    <property type="evidence" value="ECO:0007669"/>
    <property type="project" value="TreeGrafter"/>
</dbReference>
<dbReference type="Proteomes" id="UP000249375">
    <property type="component" value="Chromosome"/>
</dbReference>
<proteinExistence type="predicted"/>
<evidence type="ECO:0000313" key="1">
    <source>
        <dbReference type="EMBL" id="QFQ13725.1"/>
    </source>
</evidence>
<organism evidence="1 2">
    <name type="scientific">Pseudoprevotella muciniphila</name>
    <dbReference type="NCBI Taxonomy" id="2133944"/>
    <lineage>
        <taxon>Bacteria</taxon>
        <taxon>Pseudomonadati</taxon>
        <taxon>Bacteroidota</taxon>
        <taxon>Bacteroidia</taxon>
        <taxon>Bacteroidales</taxon>
        <taxon>Prevotellaceae</taxon>
        <taxon>Pseudoprevotella</taxon>
    </lineage>
</organism>
<reference evidence="1 2" key="1">
    <citation type="submission" date="2018-11" db="EMBL/GenBank/DDBJ databases">
        <authorList>
            <person name="Na S.W."/>
            <person name="Baik M."/>
        </authorList>
    </citation>
    <scope>NUCLEOTIDE SEQUENCE [LARGE SCALE GENOMIC DNA]</scope>
    <source>
        <strain evidence="1 2">E39</strain>
    </source>
</reference>